<reference evidence="2" key="1">
    <citation type="submission" date="2022-06" db="EMBL/GenBank/DDBJ databases">
        <title>Ornithinimicrobium HY1793.</title>
        <authorList>
            <person name="Huang Y."/>
        </authorList>
    </citation>
    <scope>NUCLEOTIDE SEQUENCE</scope>
    <source>
        <strain evidence="2">HY1793</strain>
    </source>
</reference>
<dbReference type="Pfam" id="PF03551">
    <property type="entry name" value="PadR"/>
    <property type="match status" value="1"/>
</dbReference>
<proteinExistence type="predicted"/>
<dbReference type="Gene3D" id="1.10.10.10">
    <property type="entry name" value="Winged helix-like DNA-binding domain superfamily/Winged helix DNA-binding domain"/>
    <property type="match status" value="1"/>
</dbReference>
<dbReference type="InterPro" id="IPR036388">
    <property type="entry name" value="WH-like_DNA-bd_sf"/>
</dbReference>
<keyword evidence="3" id="KW-1185">Reference proteome</keyword>
<name>A0ABY4YUC1_9MICO</name>
<accession>A0ABY4YUC1</accession>
<dbReference type="InterPro" id="IPR036390">
    <property type="entry name" value="WH_DNA-bd_sf"/>
</dbReference>
<dbReference type="RefSeq" id="WP_252593380.1">
    <property type="nucleotide sequence ID" value="NZ_CP099489.1"/>
</dbReference>
<feature type="domain" description="Transcription regulator PadR N-terminal" evidence="1">
    <location>
        <begin position="12"/>
        <end position="85"/>
    </location>
</feature>
<dbReference type="InterPro" id="IPR005149">
    <property type="entry name" value="Tscrpt_reg_PadR_N"/>
</dbReference>
<dbReference type="SUPFAM" id="SSF46785">
    <property type="entry name" value="Winged helix' DNA-binding domain"/>
    <property type="match status" value="1"/>
</dbReference>
<evidence type="ECO:0000313" key="2">
    <source>
        <dbReference type="EMBL" id="USQ80070.1"/>
    </source>
</evidence>
<dbReference type="InterPro" id="IPR052509">
    <property type="entry name" value="Metal_resp_DNA-bind_regulator"/>
</dbReference>
<dbReference type="Proteomes" id="UP001056455">
    <property type="component" value="Chromosome"/>
</dbReference>
<dbReference type="PANTHER" id="PTHR33169">
    <property type="entry name" value="PADR-FAMILY TRANSCRIPTIONAL REGULATOR"/>
    <property type="match status" value="1"/>
</dbReference>
<protein>
    <submittedName>
        <fullName evidence="2">PadR family transcriptional regulator</fullName>
    </submittedName>
</protein>
<organism evidence="2 3">
    <name type="scientific">Ornithinimicrobium faecis</name>
    <dbReference type="NCBI Taxonomy" id="2934158"/>
    <lineage>
        <taxon>Bacteria</taxon>
        <taxon>Bacillati</taxon>
        <taxon>Actinomycetota</taxon>
        <taxon>Actinomycetes</taxon>
        <taxon>Micrococcales</taxon>
        <taxon>Ornithinimicrobiaceae</taxon>
        <taxon>Ornithinimicrobium</taxon>
    </lineage>
</organism>
<gene>
    <name evidence="2" type="ORF">NF556_21200</name>
</gene>
<dbReference type="EMBL" id="CP099489">
    <property type="protein sequence ID" value="USQ80070.1"/>
    <property type="molecule type" value="Genomic_DNA"/>
</dbReference>
<evidence type="ECO:0000259" key="1">
    <source>
        <dbReference type="Pfam" id="PF03551"/>
    </source>
</evidence>
<dbReference type="PANTHER" id="PTHR33169:SF26">
    <property type="entry name" value="CONSERVED PROTEIN"/>
    <property type="match status" value="1"/>
</dbReference>
<sequence length="187" mass="21206">MTRRSDMLELAILGLLHDTPMHGYEVRKQVHRVLGTVRAMSYGTLYPRLRLLVERGLIVEQDASPTGRRARITYAVTPAGQERFQSLLTTAGPSAWEDDAFAVHFAFFGRADRAVRLRILEGRRARLEERLAMYRANGLVDDDTLDGYAAELHRHGLESAERDVRWLTGLIETERSAGHRGVAQHEE</sequence>
<evidence type="ECO:0000313" key="3">
    <source>
        <dbReference type="Proteomes" id="UP001056455"/>
    </source>
</evidence>